<protein>
    <submittedName>
        <fullName evidence="3">Glycosyltransferase family 9 protein</fullName>
    </submittedName>
</protein>
<evidence type="ECO:0000313" key="3">
    <source>
        <dbReference type="EMBL" id="MBE9464246.1"/>
    </source>
</evidence>
<organism evidence="3 4">
    <name type="scientific">Dyadobacter subterraneus</name>
    <dbReference type="NCBI Taxonomy" id="2773304"/>
    <lineage>
        <taxon>Bacteria</taxon>
        <taxon>Pseudomonadati</taxon>
        <taxon>Bacteroidota</taxon>
        <taxon>Cytophagia</taxon>
        <taxon>Cytophagales</taxon>
        <taxon>Spirosomataceae</taxon>
        <taxon>Dyadobacter</taxon>
    </lineage>
</organism>
<evidence type="ECO:0000313" key="4">
    <source>
        <dbReference type="Proteomes" id="UP000634134"/>
    </source>
</evidence>
<keyword evidence="2" id="KW-0808">Transferase</keyword>
<gene>
    <name evidence="3" type="ORF">IEE83_20355</name>
</gene>
<reference evidence="4" key="1">
    <citation type="submission" date="2023-07" db="EMBL/GenBank/DDBJ databases">
        <title>Dyadobacter sp. nov 'subterranea' isolated from contaminted grondwater.</title>
        <authorList>
            <person name="Szabo I."/>
            <person name="Al-Omari J."/>
            <person name="Szerdahelyi S.G."/>
            <person name="Rado J."/>
        </authorList>
    </citation>
    <scope>NUCLEOTIDE SEQUENCE [LARGE SCALE GENOMIC DNA]</scope>
    <source>
        <strain evidence="4">UP-52</strain>
    </source>
</reference>
<dbReference type="PANTHER" id="PTHR30160:SF1">
    <property type="entry name" value="LIPOPOLYSACCHARIDE 1,2-N-ACETYLGLUCOSAMINETRANSFERASE-RELATED"/>
    <property type="match status" value="1"/>
</dbReference>
<dbReference type="InterPro" id="IPR002201">
    <property type="entry name" value="Glyco_trans_9"/>
</dbReference>
<dbReference type="Proteomes" id="UP000634134">
    <property type="component" value="Unassembled WGS sequence"/>
</dbReference>
<dbReference type="InterPro" id="IPR051199">
    <property type="entry name" value="LPS_LOS_Heptosyltrfase"/>
</dbReference>
<dbReference type="Gene3D" id="3.40.50.2000">
    <property type="entry name" value="Glycogen Phosphorylase B"/>
    <property type="match status" value="2"/>
</dbReference>
<keyword evidence="1" id="KW-0328">Glycosyltransferase</keyword>
<name>A0ABR9WFG2_9BACT</name>
<dbReference type="Pfam" id="PF01075">
    <property type="entry name" value="Glyco_transf_9"/>
    <property type="match status" value="1"/>
</dbReference>
<evidence type="ECO:0000256" key="1">
    <source>
        <dbReference type="ARBA" id="ARBA00022676"/>
    </source>
</evidence>
<dbReference type="SUPFAM" id="SSF53756">
    <property type="entry name" value="UDP-Glycosyltransferase/glycogen phosphorylase"/>
    <property type="match status" value="1"/>
</dbReference>
<evidence type="ECO:0000256" key="2">
    <source>
        <dbReference type="ARBA" id="ARBA00022679"/>
    </source>
</evidence>
<keyword evidence="4" id="KW-1185">Reference proteome</keyword>
<accession>A0ABR9WFG2</accession>
<proteinExistence type="predicted"/>
<comment type="caution">
    <text evidence="3">The sequence shown here is derived from an EMBL/GenBank/DDBJ whole genome shotgun (WGS) entry which is preliminary data.</text>
</comment>
<sequence length="358" mass="39897">MQNPGNFKNILCVRADNMGDVIMSYPAIRALKETFDCKITLLTSKSGNIIGDHLPAIDEVLTFDLPWVKSTSKNSGKDLSDLAEKLKTYHFDAAIIFTVYSQSALPAAMLMMMADIPERLAYSRENPYGLLTDWIPDLEPYDYILHQVERDLNLVKSLGASLSEDSLSLKLNDNIIPELRVKLSSLGIDPQKPFLILHPGVSEEKRKYPTHLWIETGKLLREKYPFNLLITGSESEAALAESIQNEIGLKAFSLAGKLTIGEFIGLISISKAVISVNTSTIHIAAAMKKPQVVLYACTNPQHTPWKSPHKVLPFSVDKNLKSSNTIIKFVSEKLYNDFIPYPAPLEITSSLKELLDHV</sequence>
<dbReference type="CDD" id="cd03789">
    <property type="entry name" value="GT9_LPS_heptosyltransferase"/>
    <property type="match status" value="1"/>
</dbReference>
<dbReference type="EMBL" id="JACYGY010000001">
    <property type="protein sequence ID" value="MBE9464246.1"/>
    <property type="molecule type" value="Genomic_DNA"/>
</dbReference>
<dbReference type="PANTHER" id="PTHR30160">
    <property type="entry name" value="TETRAACYLDISACCHARIDE 4'-KINASE-RELATED"/>
    <property type="match status" value="1"/>
</dbReference>
<dbReference type="RefSeq" id="WP_194122318.1">
    <property type="nucleotide sequence ID" value="NZ_JACYGY010000001.1"/>
</dbReference>